<evidence type="ECO:0000256" key="8">
    <source>
        <dbReference type="ARBA" id="ARBA00022729"/>
    </source>
</evidence>
<dbReference type="PROSITE" id="PS00108">
    <property type="entry name" value="PROTEIN_KINASE_ST"/>
    <property type="match status" value="1"/>
</dbReference>
<dbReference type="SMART" id="SM00220">
    <property type="entry name" value="S_TKc"/>
    <property type="match status" value="1"/>
</dbReference>
<dbReference type="Pfam" id="PF00069">
    <property type="entry name" value="Pkinase"/>
    <property type="match status" value="1"/>
</dbReference>
<dbReference type="InterPro" id="IPR001480">
    <property type="entry name" value="Bulb-type_lectin_dom"/>
</dbReference>
<dbReference type="GO" id="GO:0004674">
    <property type="term" value="F:protein serine/threonine kinase activity"/>
    <property type="evidence" value="ECO:0007669"/>
    <property type="project" value="UniProtKB-KW"/>
</dbReference>
<keyword evidence="8" id="KW-0732">Signal</keyword>
<dbReference type="PROSITE" id="PS50011">
    <property type="entry name" value="PROTEIN_KINASE_DOM"/>
    <property type="match status" value="1"/>
</dbReference>
<evidence type="ECO:0000256" key="22">
    <source>
        <dbReference type="SAM" id="Phobius"/>
    </source>
</evidence>
<dbReference type="GO" id="GO:0005524">
    <property type="term" value="F:ATP binding"/>
    <property type="evidence" value="ECO:0007669"/>
    <property type="project" value="UniProtKB-UniRule"/>
</dbReference>
<dbReference type="GO" id="GO:0051707">
    <property type="term" value="P:response to other organism"/>
    <property type="evidence" value="ECO:0007669"/>
    <property type="project" value="UniProtKB-ARBA"/>
</dbReference>
<dbReference type="InterPro" id="IPR011009">
    <property type="entry name" value="Kinase-like_dom_sf"/>
</dbReference>
<dbReference type="PANTHER" id="PTHR47976:SF115">
    <property type="entry name" value="RECEPTOR-LIKE SERINE_THREONINE-PROTEIN KINASE"/>
    <property type="match status" value="1"/>
</dbReference>
<organism evidence="26 27">
    <name type="scientific">Eragrostis curvula</name>
    <name type="common">weeping love grass</name>
    <dbReference type="NCBI Taxonomy" id="38414"/>
    <lineage>
        <taxon>Eukaryota</taxon>
        <taxon>Viridiplantae</taxon>
        <taxon>Streptophyta</taxon>
        <taxon>Embryophyta</taxon>
        <taxon>Tracheophyta</taxon>
        <taxon>Spermatophyta</taxon>
        <taxon>Magnoliopsida</taxon>
        <taxon>Liliopsida</taxon>
        <taxon>Poales</taxon>
        <taxon>Poaceae</taxon>
        <taxon>PACMAD clade</taxon>
        <taxon>Chloridoideae</taxon>
        <taxon>Eragrostideae</taxon>
        <taxon>Eragrostidinae</taxon>
        <taxon>Eragrostis</taxon>
    </lineage>
</organism>
<keyword evidence="14 22" id="KW-0472">Membrane</keyword>
<keyword evidence="16" id="KW-0675">Receptor</keyword>
<evidence type="ECO:0000256" key="16">
    <source>
        <dbReference type="ARBA" id="ARBA00023170"/>
    </source>
</evidence>
<keyword evidence="7 22" id="KW-0812">Transmembrane</keyword>
<keyword evidence="6" id="KW-0808">Transferase</keyword>
<evidence type="ECO:0000256" key="10">
    <source>
        <dbReference type="ARBA" id="ARBA00022741"/>
    </source>
</evidence>
<keyword evidence="4" id="KW-0245">EGF-like domain</keyword>
<evidence type="ECO:0000313" key="26">
    <source>
        <dbReference type="EMBL" id="TVU11329.1"/>
    </source>
</evidence>
<dbReference type="OrthoDB" id="1668230at2759"/>
<keyword evidence="27" id="KW-1185">Reference proteome</keyword>
<dbReference type="InterPro" id="IPR051343">
    <property type="entry name" value="G-type_lectin_kinases/EP1-like"/>
</dbReference>
<keyword evidence="15" id="KW-1015">Disulfide bond</keyword>
<feature type="non-terminal residue" evidence="26">
    <location>
        <position position="1"/>
    </location>
</feature>
<sequence length="950" mass="104165">SASTARLTPPPTASHHPPTTRSPSRHRPPRLLFLRLSSRPIPSKSFSRKTALRRASPLHIFFSTKRKSVSEFSPLTFQMLVEDHNNPAKTLIRNYSHISVPLISFMTIMTGGSQKITNWKGLSSVLMQVWGNHHMHRRCTIMLWMFAMANLWIMCSSSTQKQVLLPGFSGSQMDYIDNNGIFLLSNGSTFGFGFVSSSASSSVSYLLAVVHLATTSVVWSANANSPVSHSDNFVFDQDGNAYLQSGDSSVWTANISSKGATSMQLLDSGNLVVLGKDISSPLWQSFNYPTDTLLSGQTFVDGMTLVSHSNTQNMTYTLQINSGDMMLYAGLQTAQPYWSALQDNRMIVNKNGNNIYSANLSSRSWSFYDQSGFLLSQLVIAQQGDVNSTLAASLGTDGLITFYMLQSGNAKSTLPIMVPQDSCDMPARCKPYSICNSGTGCQCPSALSSYANCNPGIASPCSSKDKFQLAQLESGVGYVGTSFTSPVAKTNLTGCKNACMGNCSCIALFFEQASGNCFLFTQIGSLQQKDGGTNGFASFIKVSDTNRGSGQGGGESKHTIIIAVIIVGTLAVIGALVYAGFCIYRRRRRHPPSQEEACSSEDDGFLQTISGAPMRFSYKELQDATNNFSNKLGQGGFGSVYLGTLPDGSRIAVKKLEGIGQGKKEFRAEVTIIGSIHHIHLVKLRGFCAEGTYRLLAYEYMAKGSLDRWIFQNNDDSSLLDWDTRLNIALGTAKGLAYLHQDCESKIIHCDIKPENVLLDDNFFAKVSDFGLAKLMTREQSHVFTTLRGTRGYLAPEWITNYAISEKSDVYSYGMVLLEIISGRKSFDPVEVSEKAHFPSYAFKKLEEGDLRDIFDAKLKYNDKDERVETAIKVALWCIQEDFYQRPSMSKVVQMLEGVCDVPQPPISSHVGYRLYANAFKSSSEEGTSSGMSDYNSDALLSAVRLSGPR</sequence>
<dbReference type="FunFam" id="1.10.510.10:FF:000248">
    <property type="entry name" value="S-receptor-like kinase 5"/>
    <property type="match status" value="1"/>
</dbReference>
<keyword evidence="10 20" id="KW-0547">Nucleotide-binding</keyword>
<dbReference type="CDD" id="cd00028">
    <property type="entry name" value="B_lectin"/>
    <property type="match status" value="1"/>
</dbReference>
<dbReference type="PROSITE" id="PS50927">
    <property type="entry name" value="BULB_LECTIN"/>
    <property type="match status" value="1"/>
</dbReference>
<dbReference type="Pfam" id="PF01453">
    <property type="entry name" value="B_lectin"/>
    <property type="match status" value="1"/>
</dbReference>
<evidence type="ECO:0000259" key="23">
    <source>
        <dbReference type="PROSITE" id="PS50011"/>
    </source>
</evidence>
<name>A0A5J9TIW7_9POAL</name>
<dbReference type="GO" id="GO:0030246">
    <property type="term" value="F:carbohydrate binding"/>
    <property type="evidence" value="ECO:0007669"/>
    <property type="project" value="UniProtKB-KW"/>
</dbReference>
<dbReference type="CDD" id="cd01098">
    <property type="entry name" value="PAN_AP_plant"/>
    <property type="match status" value="1"/>
</dbReference>
<dbReference type="Gene3D" id="2.90.10.10">
    <property type="entry name" value="Bulb-type lectin domain"/>
    <property type="match status" value="1"/>
</dbReference>
<dbReference type="InterPro" id="IPR000719">
    <property type="entry name" value="Prot_kinase_dom"/>
</dbReference>
<dbReference type="SMART" id="SM00108">
    <property type="entry name" value="B_lectin"/>
    <property type="match status" value="1"/>
</dbReference>
<dbReference type="PROSITE" id="PS50948">
    <property type="entry name" value="PAN"/>
    <property type="match status" value="1"/>
</dbReference>
<dbReference type="Gene3D" id="1.10.510.10">
    <property type="entry name" value="Transferase(Phosphotransferase) domain 1"/>
    <property type="match status" value="1"/>
</dbReference>
<dbReference type="EC" id="2.7.11.1" evidence="2"/>
<evidence type="ECO:0000256" key="5">
    <source>
        <dbReference type="ARBA" id="ARBA00022553"/>
    </source>
</evidence>
<dbReference type="PROSITE" id="PS00107">
    <property type="entry name" value="PROTEIN_KINASE_ATP"/>
    <property type="match status" value="1"/>
</dbReference>
<evidence type="ECO:0000256" key="12">
    <source>
        <dbReference type="ARBA" id="ARBA00022840"/>
    </source>
</evidence>
<dbReference type="FunFam" id="2.90.10.10:FF:000008">
    <property type="entry name" value="Serine/threonine-protein kinase"/>
    <property type="match status" value="1"/>
</dbReference>
<evidence type="ECO:0000256" key="18">
    <source>
        <dbReference type="ARBA" id="ARBA00047899"/>
    </source>
</evidence>
<feature type="domain" description="Protein kinase" evidence="23">
    <location>
        <begin position="626"/>
        <end position="907"/>
    </location>
</feature>
<comment type="catalytic activity">
    <reaction evidence="18">
        <text>L-threonyl-[protein] + ATP = O-phospho-L-threonyl-[protein] + ADP + H(+)</text>
        <dbReference type="Rhea" id="RHEA:46608"/>
        <dbReference type="Rhea" id="RHEA-COMP:11060"/>
        <dbReference type="Rhea" id="RHEA-COMP:11605"/>
        <dbReference type="ChEBI" id="CHEBI:15378"/>
        <dbReference type="ChEBI" id="CHEBI:30013"/>
        <dbReference type="ChEBI" id="CHEBI:30616"/>
        <dbReference type="ChEBI" id="CHEBI:61977"/>
        <dbReference type="ChEBI" id="CHEBI:456216"/>
        <dbReference type="EC" id="2.7.11.1"/>
    </reaction>
</comment>
<dbReference type="SUPFAM" id="SSF56112">
    <property type="entry name" value="Protein kinase-like (PK-like)"/>
    <property type="match status" value="1"/>
</dbReference>
<evidence type="ECO:0000256" key="3">
    <source>
        <dbReference type="ARBA" id="ARBA00022527"/>
    </source>
</evidence>
<protein>
    <recommendedName>
        <fullName evidence="2">non-specific serine/threonine protein kinase</fullName>
        <ecNumber evidence="2">2.7.11.1</ecNumber>
    </recommendedName>
</protein>
<evidence type="ECO:0000313" key="27">
    <source>
        <dbReference type="Proteomes" id="UP000324897"/>
    </source>
</evidence>
<evidence type="ECO:0000256" key="2">
    <source>
        <dbReference type="ARBA" id="ARBA00012513"/>
    </source>
</evidence>
<keyword evidence="12 20" id="KW-0067">ATP-binding</keyword>
<evidence type="ECO:0000256" key="9">
    <source>
        <dbReference type="ARBA" id="ARBA00022734"/>
    </source>
</evidence>
<keyword evidence="13 22" id="KW-1133">Transmembrane helix</keyword>
<evidence type="ECO:0000256" key="13">
    <source>
        <dbReference type="ARBA" id="ARBA00022989"/>
    </source>
</evidence>
<dbReference type="AlphaFoldDB" id="A0A5J9TIW7"/>
<dbReference type="InterPro" id="IPR003609">
    <property type="entry name" value="Pan_app"/>
</dbReference>
<evidence type="ECO:0000256" key="19">
    <source>
        <dbReference type="ARBA" id="ARBA00048679"/>
    </source>
</evidence>
<feature type="compositionally biased region" description="Low complexity" evidence="21">
    <location>
        <begin position="13"/>
        <end position="22"/>
    </location>
</feature>
<feature type="domain" description="Apple" evidence="25">
    <location>
        <begin position="461"/>
        <end position="543"/>
    </location>
</feature>
<evidence type="ECO:0000256" key="20">
    <source>
        <dbReference type="PROSITE-ProRule" id="PRU10141"/>
    </source>
</evidence>
<proteinExistence type="predicted"/>
<evidence type="ECO:0000256" key="21">
    <source>
        <dbReference type="SAM" id="MobiDB-lite"/>
    </source>
</evidence>
<feature type="domain" description="Bulb-type lectin" evidence="24">
    <location>
        <begin position="167"/>
        <end position="286"/>
    </location>
</feature>
<keyword evidence="17" id="KW-0325">Glycoprotein</keyword>
<evidence type="ECO:0000256" key="11">
    <source>
        <dbReference type="ARBA" id="ARBA00022777"/>
    </source>
</evidence>
<dbReference type="Proteomes" id="UP000324897">
    <property type="component" value="Chromosome 3"/>
</dbReference>
<dbReference type="Gramene" id="TVU11329">
    <property type="protein sequence ID" value="TVU11329"/>
    <property type="gene ID" value="EJB05_44908"/>
</dbReference>
<feature type="transmembrane region" description="Helical" evidence="22">
    <location>
        <begin position="560"/>
        <end position="584"/>
    </location>
</feature>
<keyword evidence="9" id="KW-0430">Lectin</keyword>
<reference evidence="26 27" key="1">
    <citation type="journal article" date="2019" name="Sci. Rep.">
        <title>A high-quality genome of Eragrostis curvula grass provides insights into Poaceae evolution and supports new strategies to enhance forage quality.</title>
        <authorList>
            <person name="Carballo J."/>
            <person name="Santos B.A.C.M."/>
            <person name="Zappacosta D."/>
            <person name="Garbus I."/>
            <person name="Selva J.P."/>
            <person name="Gallo C.A."/>
            <person name="Diaz A."/>
            <person name="Albertini E."/>
            <person name="Caccamo M."/>
            <person name="Echenique V."/>
        </authorList>
    </citation>
    <scope>NUCLEOTIDE SEQUENCE [LARGE SCALE GENOMIC DNA]</scope>
    <source>
        <strain evidence="27">cv. Victoria</strain>
        <tissue evidence="26">Leaf</tissue>
    </source>
</reference>
<evidence type="ECO:0000256" key="7">
    <source>
        <dbReference type="ARBA" id="ARBA00022692"/>
    </source>
</evidence>
<comment type="subcellular location">
    <subcellularLocation>
        <location evidence="1">Membrane</location>
        <topology evidence="1">Single-pass type I membrane protein</topology>
    </subcellularLocation>
</comment>
<comment type="caution">
    <text evidence="26">The sequence shown here is derived from an EMBL/GenBank/DDBJ whole genome shotgun (WGS) entry which is preliminary data.</text>
</comment>
<dbReference type="FunFam" id="3.30.200.20:FF:000178">
    <property type="entry name" value="serine/threonine-protein kinase PBS1-like"/>
    <property type="match status" value="1"/>
</dbReference>
<gene>
    <name evidence="26" type="ORF">EJB05_44908</name>
</gene>
<evidence type="ECO:0000256" key="1">
    <source>
        <dbReference type="ARBA" id="ARBA00004479"/>
    </source>
</evidence>
<evidence type="ECO:0000256" key="6">
    <source>
        <dbReference type="ARBA" id="ARBA00022679"/>
    </source>
</evidence>
<evidence type="ECO:0000259" key="24">
    <source>
        <dbReference type="PROSITE" id="PS50927"/>
    </source>
</evidence>
<evidence type="ECO:0000256" key="14">
    <source>
        <dbReference type="ARBA" id="ARBA00023136"/>
    </source>
</evidence>
<accession>A0A5J9TIW7</accession>
<feature type="binding site" evidence="20">
    <location>
        <position position="655"/>
    </location>
    <ligand>
        <name>ATP</name>
        <dbReference type="ChEBI" id="CHEBI:30616"/>
    </ligand>
</feature>
<dbReference type="InterPro" id="IPR017441">
    <property type="entry name" value="Protein_kinase_ATP_BS"/>
</dbReference>
<keyword evidence="5" id="KW-0597">Phosphoprotein</keyword>
<dbReference type="InterPro" id="IPR036426">
    <property type="entry name" value="Bulb-type_lectin_dom_sf"/>
</dbReference>
<evidence type="ECO:0000256" key="15">
    <source>
        <dbReference type="ARBA" id="ARBA00023157"/>
    </source>
</evidence>
<feature type="region of interest" description="Disordered" evidence="21">
    <location>
        <begin position="1"/>
        <end position="28"/>
    </location>
</feature>
<evidence type="ECO:0000256" key="4">
    <source>
        <dbReference type="ARBA" id="ARBA00022536"/>
    </source>
</evidence>
<dbReference type="PANTHER" id="PTHR47976">
    <property type="entry name" value="G-TYPE LECTIN S-RECEPTOR-LIKE SERINE/THREONINE-PROTEIN KINASE SD2-5"/>
    <property type="match status" value="1"/>
</dbReference>
<evidence type="ECO:0000256" key="17">
    <source>
        <dbReference type="ARBA" id="ARBA00023180"/>
    </source>
</evidence>
<keyword evidence="11" id="KW-0418">Kinase</keyword>
<dbReference type="CDD" id="cd14066">
    <property type="entry name" value="STKc_IRAK"/>
    <property type="match status" value="1"/>
</dbReference>
<dbReference type="GO" id="GO:0016020">
    <property type="term" value="C:membrane"/>
    <property type="evidence" value="ECO:0007669"/>
    <property type="project" value="UniProtKB-SubCell"/>
</dbReference>
<keyword evidence="3" id="KW-0723">Serine/threonine-protein kinase</keyword>
<dbReference type="SUPFAM" id="SSF51110">
    <property type="entry name" value="alpha-D-mannose-specific plant lectins"/>
    <property type="match status" value="1"/>
</dbReference>
<dbReference type="EMBL" id="RWGY01000039">
    <property type="protein sequence ID" value="TVU11329.1"/>
    <property type="molecule type" value="Genomic_DNA"/>
</dbReference>
<dbReference type="Gene3D" id="3.30.200.20">
    <property type="entry name" value="Phosphorylase Kinase, domain 1"/>
    <property type="match status" value="1"/>
</dbReference>
<evidence type="ECO:0000259" key="25">
    <source>
        <dbReference type="PROSITE" id="PS50948"/>
    </source>
</evidence>
<comment type="catalytic activity">
    <reaction evidence="19">
        <text>L-seryl-[protein] + ATP = O-phospho-L-seryl-[protein] + ADP + H(+)</text>
        <dbReference type="Rhea" id="RHEA:17989"/>
        <dbReference type="Rhea" id="RHEA-COMP:9863"/>
        <dbReference type="Rhea" id="RHEA-COMP:11604"/>
        <dbReference type="ChEBI" id="CHEBI:15378"/>
        <dbReference type="ChEBI" id="CHEBI:29999"/>
        <dbReference type="ChEBI" id="CHEBI:30616"/>
        <dbReference type="ChEBI" id="CHEBI:83421"/>
        <dbReference type="ChEBI" id="CHEBI:456216"/>
        <dbReference type="EC" id="2.7.11.1"/>
    </reaction>
</comment>
<dbReference type="InterPro" id="IPR008271">
    <property type="entry name" value="Ser/Thr_kinase_AS"/>
</dbReference>